<accession>A0AAD4R3E3</accession>
<feature type="region of interest" description="Disordered" evidence="1">
    <location>
        <begin position="237"/>
        <end position="257"/>
    </location>
</feature>
<gene>
    <name evidence="3" type="ORF">DdX_12608</name>
</gene>
<feature type="chain" id="PRO_5042057392" evidence="2">
    <location>
        <begin position="23"/>
        <end position="296"/>
    </location>
</feature>
<reference evidence="3" key="1">
    <citation type="submission" date="2022-01" db="EMBL/GenBank/DDBJ databases">
        <title>Genome Sequence Resource for Two Populations of Ditylenchus destructor, the Migratory Endoparasitic Phytonematode.</title>
        <authorList>
            <person name="Zhang H."/>
            <person name="Lin R."/>
            <person name="Xie B."/>
        </authorList>
    </citation>
    <scope>NUCLEOTIDE SEQUENCE</scope>
    <source>
        <strain evidence="3">BazhouSP</strain>
    </source>
</reference>
<sequence length="296" mass="33401">MNSLVSVTCTLMTFLLLISADAKRKHPKRSKGTPSIHDFYPAELKEALLYGRIPATVTLKLDKIISNTAIDFLEKQDRIDKCLLANLPNDLIDQMLSQSNGQSVWINQSPLMKQAQIKAISRDRRRTWAHKFLELEMIKLEYKEVLENAILLQSEDFDQQFIMTRNASITPTDFLKFSKASFMKLSKVAKITVFQVKIDYDKLHFGPLCVVPCEEPVKISFPELVKNFTMAKAPELPADVSDTPSDEAAKSAKLSRNPIGNGTPETWNVIVDSYVAPAHMCLTYACHYQFGNILAT</sequence>
<evidence type="ECO:0000256" key="1">
    <source>
        <dbReference type="SAM" id="MobiDB-lite"/>
    </source>
</evidence>
<name>A0AAD4R3E3_9BILA</name>
<protein>
    <submittedName>
        <fullName evidence="3">Uncharacterized protein</fullName>
    </submittedName>
</protein>
<dbReference type="EMBL" id="JAKKPZ010000042">
    <property type="protein sequence ID" value="KAI1707229.1"/>
    <property type="molecule type" value="Genomic_DNA"/>
</dbReference>
<feature type="signal peptide" evidence="2">
    <location>
        <begin position="1"/>
        <end position="22"/>
    </location>
</feature>
<comment type="caution">
    <text evidence="3">The sequence shown here is derived from an EMBL/GenBank/DDBJ whole genome shotgun (WGS) entry which is preliminary data.</text>
</comment>
<proteinExistence type="predicted"/>
<dbReference type="Proteomes" id="UP001201812">
    <property type="component" value="Unassembled WGS sequence"/>
</dbReference>
<evidence type="ECO:0000313" key="3">
    <source>
        <dbReference type="EMBL" id="KAI1707229.1"/>
    </source>
</evidence>
<organism evidence="3 4">
    <name type="scientific">Ditylenchus destructor</name>
    <dbReference type="NCBI Taxonomy" id="166010"/>
    <lineage>
        <taxon>Eukaryota</taxon>
        <taxon>Metazoa</taxon>
        <taxon>Ecdysozoa</taxon>
        <taxon>Nematoda</taxon>
        <taxon>Chromadorea</taxon>
        <taxon>Rhabditida</taxon>
        <taxon>Tylenchina</taxon>
        <taxon>Tylenchomorpha</taxon>
        <taxon>Sphaerularioidea</taxon>
        <taxon>Anguinidae</taxon>
        <taxon>Anguininae</taxon>
        <taxon>Ditylenchus</taxon>
    </lineage>
</organism>
<evidence type="ECO:0000256" key="2">
    <source>
        <dbReference type="SAM" id="SignalP"/>
    </source>
</evidence>
<dbReference type="AlphaFoldDB" id="A0AAD4R3E3"/>
<keyword evidence="2" id="KW-0732">Signal</keyword>
<keyword evidence="4" id="KW-1185">Reference proteome</keyword>
<evidence type="ECO:0000313" key="4">
    <source>
        <dbReference type="Proteomes" id="UP001201812"/>
    </source>
</evidence>